<dbReference type="PROSITE" id="PS51808">
    <property type="entry name" value="CHCH"/>
    <property type="match status" value="1"/>
</dbReference>
<comment type="caution">
    <text evidence="5">The sequence shown here is derived from an EMBL/GenBank/DDBJ whole genome shotgun (WGS) entry which is preliminary data.</text>
</comment>
<accession>A0A8J4YGX8</accession>
<proteinExistence type="inferred from homology"/>
<evidence type="ECO:0000256" key="3">
    <source>
        <dbReference type="RuleBase" id="RU364104"/>
    </source>
</evidence>
<dbReference type="AlphaFoldDB" id="A0A8J4YGX8"/>
<dbReference type="GO" id="GO:0005739">
    <property type="term" value="C:mitochondrion"/>
    <property type="evidence" value="ECO:0007669"/>
    <property type="project" value="UniProtKB-SubCell"/>
</dbReference>
<gene>
    <name evidence="5" type="primary">CMC1</name>
    <name evidence="5" type="ORF">GWK47_043458</name>
</gene>
<dbReference type="InterPro" id="IPR013892">
    <property type="entry name" value="Cyt_c_biogenesis_Cmc1-like"/>
</dbReference>
<comment type="subcellular location">
    <subcellularLocation>
        <location evidence="3">Mitochondrion</location>
    </subcellularLocation>
</comment>
<keyword evidence="2" id="KW-1015">Disulfide bond</keyword>
<dbReference type="Proteomes" id="UP000770661">
    <property type="component" value="Unassembled WGS sequence"/>
</dbReference>
<sequence>MAADEEEQGAVYRNRGGPHGLGHPEDRTLRVVEKEVCIPKRMRDLARKEKCTEQVEAFTQCCKASGIAMVVKCRQQNTLLKDCLGLWYKDEDFKKRCTEEFLSERREYRSTGLNKKERAEQEEAAKG</sequence>
<evidence type="ECO:0000256" key="1">
    <source>
        <dbReference type="ARBA" id="ARBA00007347"/>
    </source>
</evidence>
<dbReference type="EMBL" id="JACEEZ010008815">
    <property type="protein sequence ID" value="KAG0722996.1"/>
    <property type="molecule type" value="Genomic_DNA"/>
</dbReference>
<dbReference type="Pfam" id="PF08583">
    <property type="entry name" value="Cmc1"/>
    <property type="match status" value="1"/>
</dbReference>
<organism evidence="5 6">
    <name type="scientific">Chionoecetes opilio</name>
    <name type="common">Atlantic snow crab</name>
    <name type="synonym">Cancer opilio</name>
    <dbReference type="NCBI Taxonomy" id="41210"/>
    <lineage>
        <taxon>Eukaryota</taxon>
        <taxon>Metazoa</taxon>
        <taxon>Ecdysozoa</taxon>
        <taxon>Arthropoda</taxon>
        <taxon>Crustacea</taxon>
        <taxon>Multicrustacea</taxon>
        <taxon>Malacostraca</taxon>
        <taxon>Eumalacostraca</taxon>
        <taxon>Eucarida</taxon>
        <taxon>Decapoda</taxon>
        <taxon>Pleocyemata</taxon>
        <taxon>Brachyura</taxon>
        <taxon>Eubrachyura</taxon>
        <taxon>Majoidea</taxon>
        <taxon>Majidae</taxon>
        <taxon>Chionoecetes</taxon>
    </lineage>
</organism>
<reference evidence="5" key="1">
    <citation type="submission" date="2020-07" db="EMBL/GenBank/DDBJ databases">
        <title>The High-quality genome of the commercially important snow crab, Chionoecetes opilio.</title>
        <authorList>
            <person name="Jeong J.-H."/>
            <person name="Ryu S."/>
        </authorList>
    </citation>
    <scope>NUCLEOTIDE SEQUENCE</scope>
    <source>
        <strain evidence="5">MADBK_172401_WGS</strain>
        <tissue evidence="5">Digestive gland</tissue>
    </source>
</reference>
<dbReference type="PANTHER" id="PTHR22977:SF5">
    <property type="entry name" value="COX ASSEMBLY MITOCHONDRIAL PROTEIN HOMOLOG"/>
    <property type="match status" value="1"/>
</dbReference>
<evidence type="ECO:0000256" key="2">
    <source>
        <dbReference type="ARBA" id="ARBA00023157"/>
    </source>
</evidence>
<protein>
    <recommendedName>
        <fullName evidence="3">COX assembly mitochondrial protein</fullName>
    </recommendedName>
</protein>
<feature type="region of interest" description="Disordered" evidence="4">
    <location>
        <begin position="108"/>
        <end position="127"/>
    </location>
</feature>
<dbReference type="OrthoDB" id="6224010at2759"/>
<dbReference type="PANTHER" id="PTHR22977">
    <property type="entry name" value="COX ASSEMBLY MITOCHONDRIAL PROTEIN"/>
    <property type="match status" value="1"/>
</dbReference>
<name>A0A8J4YGX8_CHIOP</name>
<evidence type="ECO:0000313" key="5">
    <source>
        <dbReference type="EMBL" id="KAG0722996.1"/>
    </source>
</evidence>
<feature type="region of interest" description="Disordered" evidence="4">
    <location>
        <begin position="1"/>
        <end position="27"/>
    </location>
</feature>
<comment type="similarity">
    <text evidence="1 3">Belongs to the CMC family.</text>
</comment>
<keyword evidence="6" id="KW-1185">Reference proteome</keyword>
<evidence type="ECO:0000256" key="4">
    <source>
        <dbReference type="SAM" id="MobiDB-lite"/>
    </source>
</evidence>
<evidence type="ECO:0000313" key="6">
    <source>
        <dbReference type="Proteomes" id="UP000770661"/>
    </source>
</evidence>
<keyword evidence="3" id="KW-0496">Mitochondrion</keyword>